<dbReference type="Proteomes" id="UP001165060">
    <property type="component" value="Unassembled WGS sequence"/>
</dbReference>
<proteinExistence type="inferred from homology"/>
<dbReference type="Pfam" id="PF01425">
    <property type="entry name" value="Amidase"/>
    <property type="match status" value="1"/>
</dbReference>
<comment type="similarity">
    <text evidence="1">Belongs to the amidase family.</text>
</comment>
<evidence type="ECO:0000256" key="2">
    <source>
        <dbReference type="ARBA" id="ARBA00022801"/>
    </source>
</evidence>
<evidence type="ECO:0000256" key="1">
    <source>
        <dbReference type="ARBA" id="ARBA00009199"/>
    </source>
</evidence>
<dbReference type="PANTHER" id="PTHR45847:SF6">
    <property type="entry name" value="FATTY ACID AMIDE HYDROLASE"/>
    <property type="match status" value="1"/>
</dbReference>
<name>A0ABQ6MAT3_9STRA</name>
<sequence>MEALLPSSLASYLSPPPPVTTPATTPISFVAPLRLFSDVLGWAQAQPLTSIFPLLILLLLPSLLSSHRRRSRASILSRYAAAARSARASKDHSDCFSYSPATPPDKYASLSARAVAAGVLSGAYSPPEIVAVCARRARGLASFRRPAGANAIAQELYAEAFADARRFALKKPGDRRGLLEGVPVSVKDCIGVRGTYQTGGLAVRTLPGHLSAEDSLVVRALRSAGALVLCRGNVSQCMMLPEAFNAVWGASRNPWDLSRTPGGSSGGDAALVAMGAVPLAVGSDVAGSVRIPAIFCGVAGFKPTPGRVSKRGCMAPRRGDRNGMGLVIPSTPGPIARSAGDCALFCEAVWGERSPMYKADSTLPPLAFDAAAYEATKPLRVGYFVSDGWFEPCAAARRAVMETVSNLKAAGHTVVPFELPSTGWDSYVLYVGLAASEGNMRNFIEGLEGEKISDGYKKLYQAANLPNFLRPLVTRLIDKRRATLVSSTRSGGLSAYELQQLMADAVELRAKWAKAFEDANLDAVVHTALPLPALHCGTSGDLTGAFSYTFLTNLLLFPSGSVPVGVVEEGEDNYDVELPPDQRDHWARKAAECMKGSKGLPMSVQVMAPMYKDEVVLRVMRTVEELAKFDKKPAAFLQA</sequence>
<comment type="caution">
    <text evidence="4">The sequence shown here is derived from an EMBL/GenBank/DDBJ whole genome shotgun (WGS) entry which is preliminary data.</text>
</comment>
<feature type="domain" description="Amidase" evidence="3">
    <location>
        <begin position="149"/>
        <end position="617"/>
    </location>
</feature>
<dbReference type="PROSITE" id="PS00571">
    <property type="entry name" value="AMIDASES"/>
    <property type="match status" value="1"/>
</dbReference>
<organism evidence="4 5">
    <name type="scientific">Tetraparma gracilis</name>
    <dbReference type="NCBI Taxonomy" id="2962635"/>
    <lineage>
        <taxon>Eukaryota</taxon>
        <taxon>Sar</taxon>
        <taxon>Stramenopiles</taxon>
        <taxon>Ochrophyta</taxon>
        <taxon>Bolidophyceae</taxon>
        <taxon>Parmales</taxon>
        <taxon>Triparmaceae</taxon>
        <taxon>Tetraparma</taxon>
    </lineage>
</organism>
<gene>
    <name evidence="4" type="ORF">TeGR_g6880</name>
</gene>
<dbReference type="InterPro" id="IPR023631">
    <property type="entry name" value="Amidase_dom"/>
</dbReference>
<protein>
    <recommendedName>
        <fullName evidence="3">Amidase domain-containing protein</fullName>
    </recommendedName>
</protein>
<dbReference type="InterPro" id="IPR020556">
    <property type="entry name" value="Amidase_CS"/>
</dbReference>
<dbReference type="InterPro" id="IPR052096">
    <property type="entry name" value="Endocannabinoid_amidase"/>
</dbReference>
<dbReference type="Gene3D" id="3.90.1300.10">
    <property type="entry name" value="Amidase signature (AS) domain"/>
    <property type="match status" value="1"/>
</dbReference>
<evidence type="ECO:0000313" key="4">
    <source>
        <dbReference type="EMBL" id="GMI22885.1"/>
    </source>
</evidence>
<reference evidence="4 5" key="1">
    <citation type="journal article" date="2023" name="Commun. Biol.">
        <title>Genome analysis of Parmales, the sister group of diatoms, reveals the evolutionary specialization of diatoms from phago-mixotrophs to photoautotrophs.</title>
        <authorList>
            <person name="Ban H."/>
            <person name="Sato S."/>
            <person name="Yoshikawa S."/>
            <person name="Yamada K."/>
            <person name="Nakamura Y."/>
            <person name="Ichinomiya M."/>
            <person name="Sato N."/>
            <person name="Blanc-Mathieu R."/>
            <person name="Endo H."/>
            <person name="Kuwata A."/>
            <person name="Ogata H."/>
        </authorList>
    </citation>
    <scope>NUCLEOTIDE SEQUENCE [LARGE SCALE GENOMIC DNA]</scope>
</reference>
<dbReference type="InterPro" id="IPR036928">
    <property type="entry name" value="AS_sf"/>
</dbReference>
<evidence type="ECO:0000259" key="3">
    <source>
        <dbReference type="Pfam" id="PF01425"/>
    </source>
</evidence>
<dbReference type="SUPFAM" id="SSF75304">
    <property type="entry name" value="Amidase signature (AS) enzymes"/>
    <property type="match status" value="1"/>
</dbReference>
<evidence type="ECO:0000313" key="5">
    <source>
        <dbReference type="Proteomes" id="UP001165060"/>
    </source>
</evidence>
<keyword evidence="5" id="KW-1185">Reference proteome</keyword>
<dbReference type="EMBL" id="BRYB01002629">
    <property type="protein sequence ID" value="GMI22885.1"/>
    <property type="molecule type" value="Genomic_DNA"/>
</dbReference>
<accession>A0ABQ6MAT3</accession>
<keyword evidence="2" id="KW-0378">Hydrolase</keyword>
<dbReference type="PANTHER" id="PTHR45847">
    <property type="entry name" value="FATTY ACID AMIDE HYDROLASE"/>
    <property type="match status" value="1"/>
</dbReference>